<protein>
    <submittedName>
        <fullName evidence="1">Uncharacterized protein</fullName>
    </submittedName>
</protein>
<keyword evidence="2" id="KW-1185">Reference proteome</keyword>
<proteinExistence type="predicted"/>
<name>A0A6N6JDC9_9RHOB</name>
<accession>A0A6N6JDC9</accession>
<comment type="caution">
    <text evidence="1">The sequence shown here is derived from an EMBL/GenBank/DDBJ whole genome shotgun (WGS) entry which is preliminary data.</text>
</comment>
<evidence type="ECO:0000313" key="1">
    <source>
        <dbReference type="EMBL" id="GFE63987.1"/>
    </source>
</evidence>
<evidence type="ECO:0000313" key="2">
    <source>
        <dbReference type="Proteomes" id="UP000436822"/>
    </source>
</evidence>
<dbReference type="RefSeq" id="WP_159804865.1">
    <property type="nucleotide sequence ID" value="NZ_BLJE01000001.1"/>
</dbReference>
<reference evidence="1 2" key="1">
    <citation type="submission" date="2019-12" db="EMBL/GenBank/DDBJ databases">
        <title>Litoreibacter badius sp. nov., a novel bacteriochlorophyll a-containing bacterium in the genus Litoreibacter.</title>
        <authorList>
            <person name="Kanamuro M."/>
            <person name="Takabe Y."/>
            <person name="Mori K."/>
            <person name="Takaichi S."/>
            <person name="Hanada S."/>
        </authorList>
    </citation>
    <scope>NUCLEOTIDE SEQUENCE [LARGE SCALE GENOMIC DNA]</scope>
    <source>
        <strain evidence="1 2">K6</strain>
    </source>
</reference>
<sequence>MEKGPFKLIVFCSLEMVSRVCALKIRQRRIRALFAPVGQLSDEPLIQALGSGSR</sequence>
<gene>
    <name evidence="1" type="ORF">KIN_10610</name>
</gene>
<organism evidence="1 2">
    <name type="scientific">Litoreibacter roseus</name>
    <dbReference type="NCBI Taxonomy" id="2601869"/>
    <lineage>
        <taxon>Bacteria</taxon>
        <taxon>Pseudomonadati</taxon>
        <taxon>Pseudomonadota</taxon>
        <taxon>Alphaproteobacteria</taxon>
        <taxon>Rhodobacterales</taxon>
        <taxon>Roseobacteraceae</taxon>
        <taxon>Litoreibacter</taxon>
    </lineage>
</organism>
<dbReference type="EMBL" id="BLJE01000001">
    <property type="protein sequence ID" value="GFE63987.1"/>
    <property type="molecule type" value="Genomic_DNA"/>
</dbReference>
<dbReference type="AlphaFoldDB" id="A0A6N6JDC9"/>
<dbReference type="Proteomes" id="UP000436822">
    <property type="component" value="Unassembled WGS sequence"/>
</dbReference>